<dbReference type="GO" id="GO:0007030">
    <property type="term" value="P:Golgi organization"/>
    <property type="evidence" value="ECO:0007669"/>
    <property type="project" value="UniProtKB-UniRule"/>
</dbReference>
<dbReference type="OrthoDB" id="203678at2759"/>
<comment type="similarity">
    <text evidence="1 3">Belongs to the VPS51 family.</text>
</comment>
<evidence type="ECO:0000313" key="7">
    <source>
        <dbReference type="EMBL" id="CDS07790.1"/>
    </source>
</evidence>
<proteinExistence type="inferred from homology"/>
<name>A0A077WK59_9FUNG</name>
<dbReference type="AlphaFoldDB" id="A0A077WK59"/>
<feature type="region of interest" description="Disordered" evidence="5">
    <location>
        <begin position="637"/>
        <end position="657"/>
    </location>
</feature>
<dbReference type="GO" id="GO:0048193">
    <property type="term" value="P:Golgi vesicle transport"/>
    <property type="evidence" value="ECO:0007669"/>
    <property type="project" value="TreeGrafter"/>
</dbReference>
<evidence type="ECO:0000259" key="6">
    <source>
        <dbReference type="Pfam" id="PF15469"/>
    </source>
</evidence>
<keyword evidence="3" id="KW-0445">Lipid transport</keyword>
<dbReference type="GO" id="GO:0032456">
    <property type="term" value="P:endocytic recycling"/>
    <property type="evidence" value="ECO:0007669"/>
    <property type="project" value="TreeGrafter"/>
</dbReference>
<evidence type="ECO:0000256" key="5">
    <source>
        <dbReference type="SAM" id="MobiDB-lite"/>
    </source>
</evidence>
<accession>A0A077WK59</accession>
<dbReference type="GO" id="GO:0016020">
    <property type="term" value="C:membrane"/>
    <property type="evidence" value="ECO:0007669"/>
    <property type="project" value="TreeGrafter"/>
</dbReference>
<dbReference type="PANTHER" id="PTHR15954">
    <property type="entry name" value="VACUOLAR PROTEIN SORTING-ASSOCIATED PROTEIN 51 HOMOLOG"/>
    <property type="match status" value="1"/>
</dbReference>
<keyword evidence="2 3" id="KW-0813">Transport</keyword>
<feature type="region of interest" description="Disordered" evidence="5">
    <location>
        <begin position="602"/>
        <end position="622"/>
    </location>
</feature>
<keyword evidence="3" id="KW-0653">Protein transport</keyword>
<dbReference type="GO" id="GO:0005829">
    <property type="term" value="C:cytosol"/>
    <property type="evidence" value="ECO:0007669"/>
    <property type="project" value="GOC"/>
</dbReference>
<comment type="subcellular location">
    <subcellularLocation>
        <location evidence="3">Golgi apparatus</location>
        <location evidence="3">trans-Golgi network</location>
    </subcellularLocation>
</comment>
<comment type="subunit">
    <text evidence="3">Component of the Golgi-associated retrograde protein (GARP) complex.</text>
</comment>
<dbReference type="GO" id="GO:0006869">
    <property type="term" value="P:lipid transport"/>
    <property type="evidence" value="ECO:0007669"/>
    <property type="project" value="UniProtKB-UniRule"/>
</dbReference>
<dbReference type="InterPro" id="IPR039481">
    <property type="entry name" value="EXOC2/Sec5_N_dom"/>
</dbReference>
<organism evidence="7">
    <name type="scientific">Lichtheimia ramosa</name>
    <dbReference type="NCBI Taxonomy" id="688394"/>
    <lineage>
        <taxon>Eukaryota</taxon>
        <taxon>Fungi</taxon>
        <taxon>Fungi incertae sedis</taxon>
        <taxon>Mucoromycota</taxon>
        <taxon>Mucoromycotina</taxon>
        <taxon>Mucoromycetes</taxon>
        <taxon>Mucorales</taxon>
        <taxon>Lichtheimiaceae</taxon>
        <taxon>Lichtheimia</taxon>
    </lineage>
</organism>
<dbReference type="GO" id="GO:0042147">
    <property type="term" value="P:retrograde transport, endosome to Golgi"/>
    <property type="evidence" value="ECO:0007669"/>
    <property type="project" value="UniProtKB-UniRule"/>
</dbReference>
<evidence type="ECO:0000256" key="1">
    <source>
        <dbReference type="ARBA" id="ARBA00006080"/>
    </source>
</evidence>
<feature type="compositionally biased region" description="Low complexity" evidence="5">
    <location>
        <begin position="640"/>
        <end position="656"/>
    </location>
</feature>
<evidence type="ECO:0000256" key="3">
    <source>
        <dbReference type="RuleBase" id="RU368010"/>
    </source>
</evidence>
<dbReference type="GO" id="GO:0000938">
    <property type="term" value="C:GARP complex"/>
    <property type="evidence" value="ECO:0007669"/>
    <property type="project" value="UniProtKB-UniRule"/>
</dbReference>
<keyword evidence="3" id="KW-0333">Golgi apparatus</keyword>
<sequence>MSDSSRTSPPDRKGRSRERNVNLLKYYGISGSAAGDNRQPLDIDSDTFEPNKYFSRLLKEKTLSGLIKRDNELVAEIREIDGDMKTLVYENYSKFISATDTIRKMKSNVESMESEMSRLNDSMNSITQQCTNITNALGPNREKIQRLTNVHNLLKRLQFIFELPDRLGRCLANGHYAQAVKYYTKAKRLLNHYQHLSAFKGIERDSENIINKIRDEIWKNAKQSDRKLDDMAEDMRLLLLLQEDPPKLWKEYLDVQVARLNTCDTNDISSVDDLTSKALLPLEDTVKHFESLFLTSVSTEEEASIPYDKDQAKNDLMQAITPHIDTFFRKASEYTKSQTTSMNGQQTLDQINHLHNLAASVSGKACALVRLAAIDKRMQTLMDERESGFIDSLMFTSVDQLKARMVRLDGFSLDTIEGISTNKDALHEFIYDTVSWLIQHIETECLGSLRNMLDTLAPENQSDFLVHIRQSVERMWQSLLDTISDDDDNAVKLIVGSRLCYDLAEHIIPEVYTNLPRKDTDAANDEKSREDAHVMMEQYIHKGQSLLNKQTMQEGFRLTLLIQHQYLRSDRLDSKPERVSQAWVDAFERVRYIEQLVETVYPQTSSPDGNHGGGGGAGTEMSDMDYEYRFGSTASEGLYTRPTQSTHSLTTTSSETPGEVTGLGIIPKFGYDMTQNMMSNIDKLFAERVDIYRSVDPTPVGVCAGVLRMLLKAFLETVRQMRLLQSDYQQLQLDVEYLRLMMWPYTQHDNKWMSSMLQEIISGAHTRCESPKPLSPEDVESILSSLVVPS</sequence>
<dbReference type="PANTHER" id="PTHR15954:SF4">
    <property type="entry name" value="VACUOLAR PROTEIN SORTING-ASSOCIATED PROTEIN 51 HOMOLOG"/>
    <property type="match status" value="1"/>
</dbReference>
<dbReference type="EMBL" id="LK023324">
    <property type="protein sequence ID" value="CDS07790.1"/>
    <property type="molecule type" value="Genomic_DNA"/>
</dbReference>
<keyword evidence="4" id="KW-0175">Coiled coil</keyword>
<protein>
    <recommendedName>
        <fullName evidence="3">Vacuolar protein sorting-associated protein 51 homolog</fullName>
    </recommendedName>
</protein>
<evidence type="ECO:0000256" key="4">
    <source>
        <dbReference type="SAM" id="Coils"/>
    </source>
</evidence>
<evidence type="ECO:0000256" key="2">
    <source>
        <dbReference type="ARBA" id="ARBA00022448"/>
    </source>
</evidence>
<feature type="domain" description="Exocyst complex component EXOC2/Sec5 N-terminal" evidence="6">
    <location>
        <begin position="25"/>
        <end position="243"/>
    </location>
</feature>
<dbReference type="InterPro" id="IPR014812">
    <property type="entry name" value="Vps51"/>
</dbReference>
<dbReference type="GO" id="GO:1990745">
    <property type="term" value="C:EARP complex"/>
    <property type="evidence" value="ECO:0007669"/>
    <property type="project" value="TreeGrafter"/>
</dbReference>
<gene>
    <name evidence="7" type="ORF">LRAMOSA01739</name>
</gene>
<dbReference type="GO" id="GO:0015031">
    <property type="term" value="P:protein transport"/>
    <property type="evidence" value="ECO:0007669"/>
    <property type="project" value="UniProtKB-UniRule"/>
</dbReference>
<feature type="coiled-coil region" evidence="4">
    <location>
        <begin position="102"/>
        <end position="129"/>
    </location>
</feature>
<reference evidence="7" key="1">
    <citation type="journal article" date="2014" name="Genome Announc.">
        <title>De novo whole-genome sequence and genome annotation of Lichtheimia ramosa.</title>
        <authorList>
            <person name="Linde J."/>
            <person name="Schwartze V."/>
            <person name="Binder U."/>
            <person name="Lass-Florl C."/>
            <person name="Voigt K."/>
            <person name="Horn F."/>
        </authorList>
    </citation>
    <scope>NUCLEOTIDE SEQUENCE</scope>
    <source>
        <strain evidence="7">JMRC FSU:6197</strain>
    </source>
</reference>
<dbReference type="Pfam" id="PF15469">
    <property type="entry name" value="Sec5"/>
    <property type="match status" value="1"/>
</dbReference>
<comment type="function">
    <text evidence="3">Acts as component of the GARP complex that is involved in retrograde transport from early and late endosomes to the trans-Golgi network (TGN).</text>
</comment>